<dbReference type="Gene3D" id="3.40.1350.10">
    <property type="match status" value="1"/>
</dbReference>
<dbReference type="Pfam" id="PF08774">
    <property type="entry name" value="VRR_NUC"/>
    <property type="match status" value="1"/>
</dbReference>
<dbReference type="GO" id="GO:0003676">
    <property type="term" value="F:nucleic acid binding"/>
    <property type="evidence" value="ECO:0007669"/>
    <property type="project" value="InterPro"/>
</dbReference>
<sequence>MISEAENQFRRFIAKKKGLTATKKGLPDFMIIKKGKIVAFVEVKKTDLYDELRPDQILFKDFCKEHNIPYQVWSPMMANKMWKRCRDTFKNAMTYGGEIWEKI</sequence>
<dbReference type="EMBL" id="MT141610">
    <property type="protein sequence ID" value="QJA68360.1"/>
    <property type="molecule type" value="Genomic_DNA"/>
</dbReference>
<feature type="domain" description="VRR-NUC" evidence="4">
    <location>
        <begin position="17"/>
        <end position="72"/>
    </location>
</feature>
<accession>A0A6M3JEU8</accession>
<evidence type="ECO:0000256" key="3">
    <source>
        <dbReference type="ARBA" id="ARBA00022801"/>
    </source>
</evidence>
<dbReference type="EMBL" id="MT141499">
    <property type="protein sequence ID" value="QJA63564.1"/>
    <property type="molecule type" value="Genomic_DNA"/>
</dbReference>
<evidence type="ECO:0000256" key="1">
    <source>
        <dbReference type="ARBA" id="ARBA00001946"/>
    </source>
</evidence>
<name>A0A6M3JEU8_9ZZZZ</name>
<dbReference type="GO" id="GO:0016788">
    <property type="term" value="F:hydrolase activity, acting on ester bonds"/>
    <property type="evidence" value="ECO:0007669"/>
    <property type="project" value="InterPro"/>
</dbReference>
<evidence type="ECO:0000313" key="6">
    <source>
        <dbReference type="EMBL" id="QJA68360.1"/>
    </source>
</evidence>
<proteinExistence type="predicted"/>
<dbReference type="InterPro" id="IPR014883">
    <property type="entry name" value="VRR_NUC"/>
</dbReference>
<keyword evidence="3" id="KW-0378">Hydrolase</keyword>
<dbReference type="GO" id="GO:0004518">
    <property type="term" value="F:nuclease activity"/>
    <property type="evidence" value="ECO:0007669"/>
    <property type="project" value="UniProtKB-KW"/>
</dbReference>
<evidence type="ECO:0000256" key="2">
    <source>
        <dbReference type="ARBA" id="ARBA00022722"/>
    </source>
</evidence>
<evidence type="ECO:0000259" key="4">
    <source>
        <dbReference type="Pfam" id="PF08774"/>
    </source>
</evidence>
<evidence type="ECO:0000313" key="5">
    <source>
        <dbReference type="EMBL" id="QJA63564.1"/>
    </source>
</evidence>
<dbReference type="InterPro" id="IPR011856">
    <property type="entry name" value="tRNA_endonuc-like_dom_sf"/>
</dbReference>
<gene>
    <name evidence="6" type="ORF">MM415A06991_0004</name>
    <name evidence="5" type="ORF">MM415B00619_0043</name>
</gene>
<keyword evidence="2" id="KW-0540">Nuclease</keyword>
<organism evidence="6">
    <name type="scientific">viral metagenome</name>
    <dbReference type="NCBI Taxonomy" id="1070528"/>
    <lineage>
        <taxon>unclassified sequences</taxon>
        <taxon>metagenomes</taxon>
        <taxon>organismal metagenomes</taxon>
    </lineage>
</organism>
<reference evidence="6" key="1">
    <citation type="submission" date="2020-03" db="EMBL/GenBank/DDBJ databases">
        <title>The deep terrestrial virosphere.</title>
        <authorList>
            <person name="Holmfeldt K."/>
            <person name="Nilsson E."/>
            <person name="Simone D."/>
            <person name="Lopez-Fernandez M."/>
            <person name="Wu X."/>
            <person name="de Brujin I."/>
            <person name="Lundin D."/>
            <person name="Andersson A."/>
            <person name="Bertilsson S."/>
            <person name="Dopson M."/>
        </authorList>
    </citation>
    <scope>NUCLEOTIDE SEQUENCE</scope>
    <source>
        <strain evidence="6">MM415A06991</strain>
        <strain evidence="5">MM415B00619</strain>
    </source>
</reference>
<comment type="cofactor">
    <cofactor evidence="1">
        <name>Mg(2+)</name>
        <dbReference type="ChEBI" id="CHEBI:18420"/>
    </cofactor>
</comment>
<dbReference type="AlphaFoldDB" id="A0A6M3JEU8"/>
<protein>
    <submittedName>
        <fullName evidence="6">Putative VRR-NUC domain-containing protein</fullName>
    </submittedName>
</protein>